<gene>
    <name evidence="3" type="ORF">H9965_02925</name>
</gene>
<dbReference type="Proteomes" id="UP000824058">
    <property type="component" value="Unassembled WGS sequence"/>
</dbReference>
<dbReference type="EMBL" id="DXBD01000022">
    <property type="protein sequence ID" value="HIZ67416.1"/>
    <property type="molecule type" value="Genomic_DNA"/>
</dbReference>
<dbReference type="PROSITE" id="PS50943">
    <property type="entry name" value="HTH_CROC1"/>
    <property type="match status" value="1"/>
</dbReference>
<dbReference type="CDD" id="cd00093">
    <property type="entry name" value="HTH_XRE"/>
    <property type="match status" value="1"/>
</dbReference>
<accession>A0A9D2JU55</accession>
<dbReference type="Pfam" id="PF12674">
    <property type="entry name" value="Zn_ribbon_2"/>
    <property type="match status" value="1"/>
</dbReference>
<proteinExistence type="predicted"/>
<comment type="caution">
    <text evidence="3">The sequence shown here is derived from an EMBL/GenBank/DDBJ whole genome shotgun (WGS) entry which is preliminary data.</text>
</comment>
<evidence type="ECO:0000313" key="3">
    <source>
        <dbReference type="EMBL" id="HIZ67416.1"/>
    </source>
</evidence>
<evidence type="ECO:0000313" key="4">
    <source>
        <dbReference type="Proteomes" id="UP000824058"/>
    </source>
</evidence>
<dbReference type="AlphaFoldDB" id="A0A9D2JU55"/>
<evidence type="ECO:0000259" key="2">
    <source>
        <dbReference type="PROSITE" id="PS50943"/>
    </source>
</evidence>
<dbReference type="Gene3D" id="1.10.260.40">
    <property type="entry name" value="lambda repressor-like DNA-binding domains"/>
    <property type="match status" value="1"/>
</dbReference>
<keyword evidence="1" id="KW-0238">DNA-binding</keyword>
<dbReference type="PANTHER" id="PTHR46558:SF11">
    <property type="entry name" value="HTH-TYPE TRANSCRIPTIONAL REGULATOR XRE"/>
    <property type="match status" value="1"/>
</dbReference>
<dbReference type="SMART" id="SM00530">
    <property type="entry name" value="HTH_XRE"/>
    <property type="match status" value="1"/>
</dbReference>
<dbReference type="InterPro" id="IPR001387">
    <property type="entry name" value="Cro/C1-type_HTH"/>
</dbReference>
<dbReference type="PANTHER" id="PTHR46558">
    <property type="entry name" value="TRACRIPTIONAL REGULATORY PROTEIN-RELATED-RELATED"/>
    <property type="match status" value="1"/>
</dbReference>
<protein>
    <submittedName>
        <fullName evidence="3">Helix-turn-helix domain-containing protein</fullName>
    </submittedName>
</protein>
<reference evidence="3" key="2">
    <citation type="submission" date="2021-04" db="EMBL/GenBank/DDBJ databases">
        <authorList>
            <person name="Gilroy R."/>
        </authorList>
    </citation>
    <scope>NUCLEOTIDE SEQUENCE</scope>
    <source>
        <strain evidence="3">ChiBcolR9-63</strain>
    </source>
</reference>
<organism evidence="3 4">
    <name type="scientific">Candidatus Streptococcus faecavium</name>
    <dbReference type="NCBI Taxonomy" id="2838763"/>
    <lineage>
        <taxon>Bacteria</taxon>
        <taxon>Bacillati</taxon>
        <taxon>Bacillota</taxon>
        <taxon>Bacilli</taxon>
        <taxon>Lactobacillales</taxon>
        <taxon>Streptococcaceae</taxon>
        <taxon>Streptococcus</taxon>
    </lineage>
</organism>
<feature type="domain" description="HTH cro/C1-type" evidence="2">
    <location>
        <begin position="7"/>
        <end position="61"/>
    </location>
</feature>
<sequence>METKDILKAIRTKHHLTQDDMADKLFVTRQAVSRWENGDSTPNIETLKQISITFDVSINTLLGSPRKLICQCCGMPLDEDDMISREVDKHFNEDYCKWCYTDGQFVYQTMDDLLDFLVAHMSNDTYTPEQTRAYFSEQLLTLKHWKLKKPLL</sequence>
<dbReference type="Pfam" id="PF01381">
    <property type="entry name" value="HTH_3"/>
    <property type="match status" value="1"/>
</dbReference>
<dbReference type="GO" id="GO:0003677">
    <property type="term" value="F:DNA binding"/>
    <property type="evidence" value="ECO:0007669"/>
    <property type="project" value="UniProtKB-KW"/>
</dbReference>
<reference evidence="3" key="1">
    <citation type="journal article" date="2021" name="PeerJ">
        <title>Extensive microbial diversity within the chicken gut microbiome revealed by metagenomics and culture.</title>
        <authorList>
            <person name="Gilroy R."/>
            <person name="Ravi A."/>
            <person name="Getino M."/>
            <person name="Pursley I."/>
            <person name="Horton D.L."/>
            <person name="Alikhan N.F."/>
            <person name="Baker D."/>
            <person name="Gharbi K."/>
            <person name="Hall N."/>
            <person name="Watson M."/>
            <person name="Adriaenssens E.M."/>
            <person name="Foster-Nyarko E."/>
            <person name="Jarju S."/>
            <person name="Secka A."/>
            <person name="Antonio M."/>
            <person name="Oren A."/>
            <person name="Chaudhuri R.R."/>
            <person name="La Ragione R."/>
            <person name="Hildebrand F."/>
            <person name="Pallen M.J."/>
        </authorList>
    </citation>
    <scope>NUCLEOTIDE SEQUENCE</scope>
    <source>
        <strain evidence="3">ChiBcolR9-63</strain>
    </source>
</reference>
<name>A0A9D2JU55_9STRE</name>
<evidence type="ECO:0000256" key="1">
    <source>
        <dbReference type="ARBA" id="ARBA00023125"/>
    </source>
</evidence>
<dbReference type="InterPro" id="IPR025868">
    <property type="entry name" value="Zn_ribbon_dom_put"/>
</dbReference>
<dbReference type="SUPFAM" id="SSF47413">
    <property type="entry name" value="lambda repressor-like DNA-binding domains"/>
    <property type="match status" value="1"/>
</dbReference>
<dbReference type="InterPro" id="IPR010982">
    <property type="entry name" value="Lambda_DNA-bd_dom_sf"/>
</dbReference>